<organism evidence="5 6">
    <name type="scientific">Papaver somniferum</name>
    <name type="common">Opium poppy</name>
    <dbReference type="NCBI Taxonomy" id="3469"/>
    <lineage>
        <taxon>Eukaryota</taxon>
        <taxon>Viridiplantae</taxon>
        <taxon>Streptophyta</taxon>
        <taxon>Embryophyta</taxon>
        <taxon>Tracheophyta</taxon>
        <taxon>Spermatophyta</taxon>
        <taxon>Magnoliopsida</taxon>
        <taxon>Ranunculales</taxon>
        <taxon>Papaveraceae</taxon>
        <taxon>Papaveroideae</taxon>
        <taxon>Papaver</taxon>
    </lineage>
</organism>
<dbReference type="PANTHER" id="PTHR47640">
    <property type="entry name" value="TRNA SELENOCYSTEINE 1-ASSOCIATED PROTEIN 1-RELATED-RELATED"/>
    <property type="match status" value="1"/>
</dbReference>
<reference evidence="5 6" key="1">
    <citation type="journal article" date="2018" name="Science">
        <title>The opium poppy genome and morphinan production.</title>
        <authorList>
            <person name="Guo L."/>
            <person name="Winzer T."/>
            <person name="Yang X."/>
            <person name="Li Y."/>
            <person name="Ning Z."/>
            <person name="He Z."/>
            <person name="Teodor R."/>
            <person name="Lu Y."/>
            <person name="Bowser T.A."/>
            <person name="Graham I.A."/>
            <person name="Ye K."/>
        </authorList>
    </citation>
    <scope>NUCLEOTIDE SEQUENCE [LARGE SCALE GENOMIC DNA]</scope>
    <source>
        <strain evidence="6">cv. HN1</strain>
        <tissue evidence="5">Leaves</tissue>
    </source>
</reference>
<dbReference type="InterPro" id="IPR000164">
    <property type="entry name" value="Histone_H3/CENP-A"/>
</dbReference>
<dbReference type="Pfam" id="PF00076">
    <property type="entry name" value="RRM_1"/>
    <property type="match status" value="1"/>
</dbReference>
<dbReference type="Gramene" id="RZC66580">
    <property type="protein sequence ID" value="RZC66580"/>
    <property type="gene ID" value="C5167_010263"/>
</dbReference>
<dbReference type="InterPro" id="IPR000504">
    <property type="entry name" value="RRM_dom"/>
</dbReference>
<dbReference type="GO" id="GO:0005829">
    <property type="term" value="C:cytosol"/>
    <property type="evidence" value="ECO:0007669"/>
    <property type="project" value="TreeGrafter"/>
</dbReference>
<feature type="domain" description="RRM" evidence="4">
    <location>
        <begin position="107"/>
        <end position="187"/>
    </location>
</feature>
<dbReference type="SMART" id="SM00428">
    <property type="entry name" value="H3"/>
    <property type="match status" value="1"/>
</dbReference>
<dbReference type="GO" id="GO:0003729">
    <property type="term" value="F:mRNA binding"/>
    <property type="evidence" value="ECO:0007669"/>
    <property type="project" value="InterPro"/>
</dbReference>
<dbReference type="EMBL" id="CM010720">
    <property type="protein sequence ID" value="RZC66580.1"/>
    <property type="molecule type" value="Genomic_DNA"/>
</dbReference>
<dbReference type="GO" id="GO:0030527">
    <property type="term" value="F:structural constituent of chromatin"/>
    <property type="evidence" value="ECO:0007669"/>
    <property type="project" value="InterPro"/>
</dbReference>
<evidence type="ECO:0000313" key="5">
    <source>
        <dbReference type="EMBL" id="RZC66580.1"/>
    </source>
</evidence>
<evidence type="ECO:0000313" key="6">
    <source>
        <dbReference type="Proteomes" id="UP000316621"/>
    </source>
</evidence>
<dbReference type="PANTHER" id="PTHR47640:SF16">
    <property type="entry name" value="POLYADENYLATE-BINDING PROTEIN RBP47C-RELATED"/>
    <property type="match status" value="1"/>
</dbReference>
<gene>
    <name evidence="5" type="ORF">C5167_010263</name>
</gene>
<sequence>MQYPGDAATMVMPHQMISQHYPTHIMGFYHQQQQRHIEESFSSSEENKTIWSSDLHYWMDENYVHTGEVINIKDYSGTPILNAEQPLRLNWASFCMGDKHSDASSDKSIFVGGLASDVTDTVLQETFASRCTFIKGAKVVIDGNTAGISKGYGLLRLGDDSKTTCAMNEMNSVYCSSRAIRIGPQPQGSQLLINSNSLHKDLSIYTAVPAAYGSYPVSTNKKNPIAKVRFTNMGHISEWQSTTSKLRKQIEQAARKSAPTTGGVKKPHRYRPGTVALREIRKYQKSTELLIRKLPFQRLHSVVPRPISIIQLPSVTIFPTPYAAFITFCPHCQFILGEL</sequence>
<keyword evidence="2 3" id="KW-0694">RNA-binding</keyword>
<dbReference type="SUPFAM" id="SSF47113">
    <property type="entry name" value="Histone-fold"/>
    <property type="match status" value="1"/>
</dbReference>
<dbReference type="SMART" id="SM00360">
    <property type="entry name" value="RRM"/>
    <property type="match status" value="1"/>
</dbReference>
<keyword evidence="6" id="KW-1185">Reference proteome</keyword>
<accession>A0A4Y7K2L9</accession>
<proteinExistence type="inferred from homology"/>
<dbReference type="InterPro" id="IPR035979">
    <property type="entry name" value="RBD_domain_sf"/>
</dbReference>
<protein>
    <recommendedName>
        <fullName evidence="4">RRM domain-containing protein</fullName>
    </recommendedName>
</protein>
<evidence type="ECO:0000256" key="2">
    <source>
        <dbReference type="ARBA" id="ARBA00022884"/>
    </source>
</evidence>
<dbReference type="Proteomes" id="UP000316621">
    <property type="component" value="Chromosome 6"/>
</dbReference>
<dbReference type="SUPFAM" id="SSF54928">
    <property type="entry name" value="RNA-binding domain, RBD"/>
    <property type="match status" value="1"/>
</dbReference>
<dbReference type="GO" id="GO:0046982">
    <property type="term" value="F:protein heterodimerization activity"/>
    <property type="evidence" value="ECO:0007669"/>
    <property type="project" value="InterPro"/>
</dbReference>
<dbReference type="Gene3D" id="3.30.70.330">
    <property type="match status" value="1"/>
</dbReference>
<dbReference type="GO" id="GO:0003677">
    <property type="term" value="F:DNA binding"/>
    <property type="evidence" value="ECO:0007669"/>
    <property type="project" value="InterPro"/>
</dbReference>
<evidence type="ECO:0000256" key="1">
    <source>
        <dbReference type="ARBA" id="ARBA00010343"/>
    </source>
</evidence>
<dbReference type="InterPro" id="IPR009072">
    <property type="entry name" value="Histone-fold"/>
</dbReference>
<dbReference type="PRINTS" id="PR00622">
    <property type="entry name" value="HISTONEH3"/>
</dbReference>
<dbReference type="STRING" id="3469.A0A4Y7K2L9"/>
<dbReference type="InterPro" id="IPR012677">
    <property type="entry name" value="Nucleotide-bd_a/b_plait_sf"/>
</dbReference>
<evidence type="ECO:0000256" key="3">
    <source>
        <dbReference type="PROSITE-ProRule" id="PRU00176"/>
    </source>
</evidence>
<comment type="similarity">
    <text evidence="1">Belongs to the histone H3 family.</text>
</comment>
<name>A0A4Y7K2L9_PAPSO</name>
<dbReference type="GO" id="GO:0000786">
    <property type="term" value="C:nucleosome"/>
    <property type="evidence" value="ECO:0007669"/>
    <property type="project" value="InterPro"/>
</dbReference>
<dbReference type="InterPro" id="IPR050825">
    <property type="entry name" value="RBM42_RBP45_47-like"/>
</dbReference>
<dbReference type="InterPro" id="IPR007125">
    <property type="entry name" value="H2A/H2B/H3"/>
</dbReference>
<dbReference type="Gene3D" id="1.10.20.10">
    <property type="entry name" value="Histone, subunit A"/>
    <property type="match status" value="1"/>
</dbReference>
<evidence type="ECO:0000259" key="4">
    <source>
        <dbReference type="PROSITE" id="PS50102"/>
    </source>
</evidence>
<dbReference type="PROSITE" id="PS50102">
    <property type="entry name" value="RRM"/>
    <property type="match status" value="1"/>
</dbReference>
<dbReference type="AlphaFoldDB" id="A0A4Y7K2L9"/>
<dbReference type="Pfam" id="PF00125">
    <property type="entry name" value="Histone"/>
    <property type="match status" value="1"/>
</dbReference>